<evidence type="ECO:0000313" key="3">
    <source>
        <dbReference type="Proteomes" id="UP000267128"/>
    </source>
</evidence>
<dbReference type="Pfam" id="PF04213">
    <property type="entry name" value="HtaA"/>
    <property type="match status" value="1"/>
</dbReference>
<dbReference type="Proteomes" id="UP000267128">
    <property type="component" value="Unassembled WGS sequence"/>
</dbReference>
<dbReference type="AlphaFoldDB" id="A0A3N0CHC7"/>
<comment type="caution">
    <text evidence="2">The sequence shown here is derived from an EMBL/GenBank/DDBJ whole genome shotgun (WGS) entry which is preliminary data.</text>
</comment>
<name>A0A3N0CHC7_9ACTN</name>
<accession>A0A3N0CHC7</accession>
<evidence type="ECO:0000259" key="1">
    <source>
        <dbReference type="Pfam" id="PF04213"/>
    </source>
</evidence>
<sequence>MNRTDDPTQEGSLTWGIKETFRHYVAGLPDGTSEISDGVWLAGAGRYGFPLTAVKGSPVEKLEFGGTLLFSGHGGFLNVLLVDPCLQRSGDEWALSVNAGANLRLEIARGKITALNPGANSLGLEVVLSGHGPTIFGGNYPNGTELDPIVAALPQEFFNDIAAVASRGLPAPFPTSTQERS</sequence>
<evidence type="ECO:0000313" key="2">
    <source>
        <dbReference type="EMBL" id="RNL62854.1"/>
    </source>
</evidence>
<dbReference type="OrthoDB" id="7210788at2"/>
<organism evidence="2 3">
    <name type="scientific">Nocardioides marmoriginsengisoli</name>
    <dbReference type="NCBI Taxonomy" id="661483"/>
    <lineage>
        <taxon>Bacteria</taxon>
        <taxon>Bacillati</taxon>
        <taxon>Actinomycetota</taxon>
        <taxon>Actinomycetes</taxon>
        <taxon>Propionibacteriales</taxon>
        <taxon>Nocardioidaceae</taxon>
        <taxon>Nocardioides</taxon>
    </lineage>
</organism>
<protein>
    <recommendedName>
        <fullName evidence="1">Htaa domain-containing protein</fullName>
    </recommendedName>
</protein>
<gene>
    <name evidence="2" type="ORF">EFK50_14060</name>
</gene>
<dbReference type="RefSeq" id="WP_123228146.1">
    <property type="nucleotide sequence ID" value="NZ_RJSE01000007.1"/>
</dbReference>
<proteinExistence type="predicted"/>
<dbReference type="InterPro" id="IPR007331">
    <property type="entry name" value="Htaa"/>
</dbReference>
<reference evidence="2 3" key="1">
    <citation type="submission" date="2018-11" db="EMBL/GenBank/DDBJ databases">
        <authorList>
            <person name="Li F."/>
        </authorList>
    </citation>
    <scope>NUCLEOTIDE SEQUENCE [LARGE SCALE GENOMIC DNA]</scope>
    <source>
        <strain evidence="2 3">Gsoil 097</strain>
    </source>
</reference>
<dbReference type="EMBL" id="RJSE01000007">
    <property type="protein sequence ID" value="RNL62854.1"/>
    <property type="molecule type" value="Genomic_DNA"/>
</dbReference>
<keyword evidence="3" id="KW-1185">Reference proteome</keyword>
<feature type="domain" description="Htaa" evidence="1">
    <location>
        <begin position="11"/>
        <end position="149"/>
    </location>
</feature>